<protein>
    <recommendedName>
        <fullName evidence="1">non-specific serine/threonine protein kinase</fullName>
        <ecNumber evidence="1">2.7.11.1</ecNumber>
    </recommendedName>
</protein>
<evidence type="ECO:0000256" key="1">
    <source>
        <dbReference type="ARBA" id="ARBA00012513"/>
    </source>
</evidence>
<dbReference type="Pfam" id="PF12796">
    <property type="entry name" value="Ank_2"/>
    <property type="match status" value="1"/>
</dbReference>
<feature type="region of interest" description="Disordered" evidence="10">
    <location>
        <begin position="620"/>
        <end position="685"/>
    </location>
</feature>
<evidence type="ECO:0000313" key="12">
    <source>
        <dbReference type="EMBL" id="KAL1593122.1"/>
    </source>
</evidence>
<evidence type="ECO:0000256" key="8">
    <source>
        <dbReference type="ARBA" id="ARBA00048679"/>
    </source>
</evidence>
<dbReference type="SUPFAM" id="SSF56112">
    <property type="entry name" value="Protein kinase-like (PK-like)"/>
    <property type="match status" value="1"/>
</dbReference>
<dbReference type="Gene3D" id="3.30.200.20">
    <property type="entry name" value="Phosphorylase Kinase, domain 1"/>
    <property type="match status" value="1"/>
</dbReference>
<evidence type="ECO:0000256" key="7">
    <source>
        <dbReference type="ARBA" id="ARBA00047899"/>
    </source>
</evidence>
<evidence type="ECO:0000259" key="11">
    <source>
        <dbReference type="PROSITE" id="PS50011"/>
    </source>
</evidence>
<evidence type="ECO:0000256" key="4">
    <source>
        <dbReference type="ARBA" id="ARBA00022741"/>
    </source>
</evidence>
<dbReference type="Gene3D" id="1.10.510.10">
    <property type="entry name" value="Transferase(Phosphotransferase) domain 1"/>
    <property type="match status" value="1"/>
</dbReference>
<feature type="region of interest" description="Disordered" evidence="10">
    <location>
        <begin position="554"/>
        <end position="595"/>
    </location>
</feature>
<evidence type="ECO:0000256" key="6">
    <source>
        <dbReference type="ARBA" id="ARBA00022840"/>
    </source>
</evidence>
<dbReference type="PROSITE" id="PS50088">
    <property type="entry name" value="ANK_REPEAT"/>
    <property type="match status" value="1"/>
</dbReference>
<accession>A0ABR3QLU6</accession>
<dbReference type="EC" id="2.7.11.1" evidence="1"/>
<feature type="compositionally biased region" description="Basic and acidic residues" evidence="10">
    <location>
        <begin position="21"/>
        <end position="31"/>
    </location>
</feature>
<dbReference type="PROSITE" id="PS00108">
    <property type="entry name" value="PROTEIN_KINASE_ST"/>
    <property type="match status" value="1"/>
</dbReference>
<dbReference type="PROSITE" id="PS50297">
    <property type="entry name" value="ANK_REP_REGION"/>
    <property type="match status" value="1"/>
</dbReference>
<feature type="compositionally biased region" description="Acidic residues" evidence="10">
    <location>
        <begin position="556"/>
        <end position="567"/>
    </location>
</feature>
<keyword evidence="3" id="KW-0808">Transferase</keyword>
<dbReference type="InterPro" id="IPR036770">
    <property type="entry name" value="Ankyrin_rpt-contain_sf"/>
</dbReference>
<sequence>MAGNEEQYETPSAEDYFSDNTRGRKERDHVRQSGATSGTVKAKRKSCIWRRKTKTTSFGQKMLRVARQLSEAELDAQLDRLGIPGPDDPADMLPVVRDGVFPYISELLRQYGQGEWALRPRTFLILRRLGCVKTMEDFIAMKRTDAFLPYDDRNLPDFIKGAEIRAKFLKCQRLVLSNKHLNDLEKEGSAHQNFTRNADDYFSFVKLLGQGGSGTVDHVYGTFSLKNFARKRLHRGISALQDEQALGRFENELTALKAASHRHLVKLVSSYTDPTYVGIIMRPVADEDLKSYLRRQFASEIDMKARKQCIQTFFGCLSKALEYLHRSRIHHKDIKPQNVLVKNTEVYLTDFGTARTLGELSRSLSTGRVEEPRGKQSDIWSMGCVFLEMATVLNDRTLEEMESFYTANGTTSLGYWRNEEATAGWIETLTNEGSSQDTKVPLQWVQLMLCDDQSNRPTASQLVAKIADAPSDQRFFCFHCLEDHQDIAAQTFAHDRMASSDVVTGALLESYIQKSFGFHQNDAHGSAYGDDDDTITAKMLEDASVVAVPVDHDTAVDDEESESDVSSDDTKIPSTAAQADAGNLSHSPLGNDRPRSAEGVALLQLYEAKVDEQTTTFASIPTAYKPSSDGESEHAPQGESKRVTFKANNHEKPSPPSARFSALPENQRPEPSRSFSETVGLDDMPIVPPEPLVPPPLDLRNGYTPPKSTLVPSYVLAGSNRFTMQEVRACDPTLGSFHLFVYGRLMFPSALRALAARSIGGIYSPIHQRRLVPSTSDWGGANLSVKHAAEVMTPASLEEFDVWRPAGLDCAAIQESFMTKHIIEKRDRRRLSILKPQPPGEVIGFVIKGVTEEALRYCDLVFTQCLPTGDVKSNETDKINTNVDALLHRKLVMVDIQLTTGDHRSVPAYTYVWSRGESQLYHPWRPEEFVRGRSFEPFCDTEGQKWRAEEMSLAESMKINYALAGDDLLSAIMSNDAPKLNDLLENHYMGVDSHCRKYGTPLQAAVANGNQDMVQLLLEYGADSSARGGKYGTPLIAATIGSRKHITRLLLDARADVFASHTKHVNALYQAVGHGDWAIASMLLEAGAWLSKDYGEIKDLAVEQGDREIQALLLDYDVRDTSMYPRLEDKAREKPQGKVEQQGIVKTSGRVFSATLKKFLVLSSQPGSFRGRKGVAITRAALAAGAPLMILDHIRNAIDPVMKLIDTLKAADQQQQEAIRSGVDGGGKIEELEPDEDDDIDRTRSPIINVTKADDLQGGSHAASRKTSELHGDEDRSIRGNGPSGSRRSSTSSMGSSRSFDSQEIQ</sequence>
<dbReference type="SMART" id="SM00220">
    <property type="entry name" value="S_TKc"/>
    <property type="match status" value="1"/>
</dbReference>
<feature type="domain" description="Protein kinase" evidence="11">
    <location>
        <begin position="202"/>
        <end position="476"/>
    </location>
</feature>
<feature type="region of interest" description="Disordered" evidence="10">
    <location>
        <begin position="1"/>
        <end position="44"/>
    </location>
</feature>
<dbReference type="InterPro" id="IPR011009">
    <property type="entry name" value="Kinase-like_dom_sf"/>
</dbReference>
<dbReference type="SMART" id="SM00248">
    <property type="entry name" value="ANK"/>
    <property type="match status" value="3"/>
</dbReference>
<evidence type="ECO:0000256" key="10">
    <source>
        <dbReference type="SAM" id="MobiDB-lite"/>
    </source>
</evidence>
<dbReference type="PANTHER" id="PTHR43671">
    <property type="entry name" value="SERINE/THREONINE-PROTEIN KINASE NEK"/>
    <property type="match status" value="1"/>
</dbReference>
<keyword evidence="4" id="KW-0547">Nucleotide-binding</keyword>
<evidence type="ECO:0000256" key="2">
    <source>
        <dbReference type="ARBA" id="ARBA00022527"/>
    </source>
</evidence>
<dbReference type="CDD" id="cd00180">
    <property type="entry name" value="PKc"/>
    <property type="match status" value="1"/>
</dbReference>
<feature type="compositionally biased region" description="Basic and acidic residues" evidence="10">
    <location>
        <begin position="1266"/>
        <end position="1278"/>
    </location>
</feature>
<feature type="compositionally biased region" description="Low complexity" evidence="10">
    <location>
        <begin position="1279"/>
        <end position="1306"/>
    </location>
</feature>
<dbReference type="SUPFAM" id="SSF48403">
    <property type="entry name" value="Ankyrin repeat"/>
    <property type="match status" value="1"/>
</dbReference>
<dbReference type="Gene3D" id="1.25.40.20">
    <property type="entry name" value="Ankyrin repeat-containing domain"/>
    <property type="match status" value="1"/>
</dbReference>
<evidence type="ECO:0000256" key="3">
    <source>
        <dbReference type="ARBA" id="ARBA00022679"/>
    </source>
</evidence>
<organism evidence="12 13">
    <name type="scientific">Paraconiothyrium brasiliense</name>
    <dbReference type="NCBI Taxonomy" id="300254"/>
    <lineage>
        <taxon>Eukaryota</taxon>
        <taxon>Fungi</taxon>
        <taxon>Dikarya</taxon>
        <taxon>Ascomycota</taxon>
        <taxon>Pezizomycotina</taxon>
        <taxon>Dothideomycetes</taxon>
        <taxon>Pleosporomycetidae</taxon>
        <taxon>Pleosporales</taxon>
        <taxon>Massarineae</taxon>
        <taxon>Didymosphaeriaceae</taxon>
        <taxon>Paraconiothyrium</taxon>
    </lineage>
</organism>
<keyword evidence="13" id="KW-1185">Reference proteome</keyword>
<feature type="region of interest" description="Disordered" evidence="10">
    <location>
        <begin position="1217"/>
        <end position="1306"/>
    </location>
</feature>
<reference evidence="12 13" key="1">
    <citation type="submission" date="2024-02" db="EMBL/GenBank/DDBJ databases">
        <title>De novo assembly and annotation of 12 fungi associated with fruit tree decline syndrome in Ontario, Canada.</title>
        <authorList>
            <person name="Sulman M."/>
            <person name="Ellouze W."/>
            <person name="Ilyukhin E."/>
        </authorList>
    </citation>
    <scope>NUCLEOTIDE SEQUENCE [LARGE SCALE GENOMIC DNA]</scope>
    <source>
        <strain evidence="12 13">M42-189</strain>
    </source>
</reference>
<dbReference type="InterPro" id="IPR002110">
    <property type="entry name" value="Ankyrin_rpt"/>
</dbReference>
<feature type="repeat" description="ANK" evidence="9">
    <location>
        <begin position="997"/>
        <end position="1029"/>
    </location>
</feature>
<dbReference type="InterPro" id="IPR008271">
    <property type="entry name" value="Ser/Thr_kinase_AS"/>
</dbReference>
<evidence type="ECO:0000256" key="5">
    <source>
        <dbReference type="ARBA" id="ARBA00022777"/>
    </source>
</evidence>
<comment type="catalytic activity">
    <reaction evidence="7">
        <text>L-threonyl-[protein] + ATP = O-phospho-L-threonyl-[protein] + ADP + H(+)</text>
        <dbReference type="Rhea" id="RHEA:46608"/>
        <dbReference type="Rhea" id="RHEA-COMP:11060"/>
        <dbReference type="Rhea" id="RHEA-COMP:11605"/>
        <dbReference type="ChEBI" id="CHEBI:15378"/>
        <dbReference type="ChEBI" id="CHEBI:30013"/>
        <dbReference type="ChEBI" id="CHEBI:30616"/>
        <dbReference type="ChEBI" id="CHEBI:61977"/>
        <dbReference type="ChEBI" id="CHEBI:456216"/>
        <dbReference type="EC" id="2.7.11.1"/>
    </reaction>
</comment>
<evidence type="ECO:0000256" key="9">
    <source>
        <dbReference type="PROSITE-ProRule" id="PRU00023"/>
    </source>
</evidence>
<keyword evidence="2" id="KW-0723">Serine/threonine-protein kinase</keyword>
<name>A0ABR3QLU6_9PLEO</name>
<keyword evidence="5" id="KW-0418">Kinase</keyword>
<dbReference type="EMBL" id="JAKJXO020000019">
    <property type="protein sequence ID" value="KAL1593122.1"/>
    <property type="molecule type" value="Genomic_DNA"/>
</dbReference>
<feature type="compositionally biased region" description="Basic and acidic residues" evidence="10">
    <location>
        <begin position="631"/>
        <end position="653"/>
    </location>
</feature>
<comment type="caution">
    <text evidence="12">The sequence shown here is derived from an EMBL/GenBank/DDBJ whole genome shotgun (WGS) entry which is preliminary data.</text>
</comment>
<comment type="catalytic activity">
    <reaction evidence="8">
        <text>L-seryl-[protein] + ATP = O-phospho-L-seryl-[protein] + ADP + H(+)</text>
        <dbReference type="Rhea" id="RHEA:17989"/>
        <dbReference type="Rhea" id="RHEA-COMP:9863"/>
        <dbReference type="Rhea" id="RHEA-COMP:11604"/>
        <dbReference type="ChEBI" id="CHEBI:15378"/>
        <dbReference type="ChEBI" id="CHEBI:29999"/>
        <dbReference type="ChEBI" id="CHEBI:30616"/>
        <dbReference type="ChEBI" id="CHEBI:83421"/>
        <dbReference type="ChEBI" id="CHEBI:456216"/>
        <dbReference type="EC" id="2.7.11.1"/>
    </reaction>
</comment>
<dbReference type="InterPro" id="IPR050660">
    <property type="entry name" value="NEK_Ser/Thr_kinase"/>
</dbReference>
<keyword evidence="9" id="KW-0040">ANK repeat</keyword>
<gene>
    <name evidence="12" type="ORF">SLS60_010729</name>
</gene>
<evidence type="ECO:0000313" key="13">
    <source>
        <dbReference type="Proteomes" id="UP001521785"/>
    </source>
</evidence>
<dbReference type="InterPro" id="IPR000719">
    <property type="entry name" value="Prot_kinase_dom"/>
</dbReference>
<proteinExistence type="predicted"/>
<dbReference type="Proteomes" id="UP001521785">
    <property type="component" value="Unassembled WGS sequence"/>
</dbReference>
<keyword evidence="6" id="KW-0067">ATP-binding</keyword>
<dbReference type="Pfam" id="PF00069">
    <property type="entry name" value="Pkinase"/>
    <property type="match status" value="1"/>
</dbReference>
<dbReference type="PANTHER" id="PTHR43671:SF98">
    <property type="entry name" value="SERINE_THREONINE-PROTEIN KINASE NEK11"/>
    <property type="match status" value="1"/>
</dbReference>
<dbReference type="PROSITE" id="PS50011">
    <property type="entry name" value="PROTEIN_KINASE_DOM"/>
    <property type="match status" value="1"/>
</dbReference>